<proteinExistence type="predicted"/>
<evidence type="ECO:0000313" key="3">
    <source>
        <dbReference type="EMBL" id="CAE06969.1"/>
    </source>
</evidence>
<dbReference type="Proteomes" id="UP000001422">
    <property type="component" value="Chromosome"/>
</dbReference>
<dbReference type="KEGG" id="syw:SYNW0454"/>
<dbReference type="AlphaFoldDB" id="Q7U905"/>
<evidence type="ECO:0000313" key="4">
    <source>
        <dbReference type="Proteomes" id="UP000001422"/>
    </source>
</evidence>
<dbReference type="GO" id="GO:0016740">
    <property type="term" value="F:transferase activity"/>
    <property type="evidence" value="ECO:0007669"/>
    <property type="project" value="UniProtKB-KW"/>
</dbReference>
<dbReference type="HOGENOM" id="CLU_946390_0_0_3"/>
<accession>Q7U905</accession>
<sequence length="294" mass="33918">MIDITVCIVTFNRSHLLDDCINSVLSNKVPSDFIHVIDNSTSSVHLYVNSLIANSYNVLYFQSPVPGNLSTARNLSISNTASTFWTFVDDDDRWPSNYLESIDKIKDMNSASVILTYGQPYHNSSYPFDLVDTLHSAFLLGLTPPVGMQVYNLKKLLPSLRYSEQIKSGVDHDLWISLLEATPSVYVNRLPFNIISVPSQSRITQSYSSRKRNISKSLKLWRGTLNDQFGIHFFNHFCRCYQTSLDDLLYSKILKGHWQLLLYFNLFYFLMFIVRRLSLRLVSNFLMFVPYNSK</sequence>
<protein>
    <submittedName>
        <fullName evidence="3">Possible glycosyltransferase</fullName>
    </submittedName>
</protein>
<name>Q7U905_PARMW</name>
<dbReference type="InterPro" id="IPR001173">
    <property type="entry name" value="Glyco_trans_2-like"/>
</dbReference>
<keyword evidence="4" id="KW-1185">Reference proteome</keyword>
<dbReference type="CAZy" id="GT2">
    <property type="family name" value="Glycosyltransferase Family 2"/>
</dbReference>
<keyword evidence="1" id="KW-1133">Transmembrane helix</keyword>
<keyword evidence="1" id="KW-0472">Membrane</keyword>
<dbReference type="eggNOG" id="COG0463">
    <property type="taxonomic scope" value="Bacteria"/>
</dbReference>
<dbReference type="CDD" id="cd00761">
    <property type="entry name" value="Glyco_tranf_GTA_type"/>
    <property type="match status" value="1"/>
</dbReference>
<dbReference type="Pfam" id="PF00535">
    <property type="entry name" value="Glycos_transf_2"/>
    <property type="match status" value="1"/>
</dbReference>
<feature type="domain" description="Glycosyltransferase 2-like" evidence="2">
    <location>
        <begin position="5"/>
        <end position="102"/>
    </location>
</feature>
<dbReference type="EMBL" id="BX569690">
    <property type="protein sequence ID" value="CAE06969.1"/>
    <property type="molecule type" value="Genomic_DNA"/>
</dbReference>
<organism evidence="3 4">
    <name type="scientific">Parasynechococcus marenigrum (strain WH8102)</name>
    <dbReference type="NCBI Taxonomy" id="84588"/>
    <lineage>
        <taxon>Bacteria</taxon>
        <taxon>Bacillati</taxon>
        <taxon>Cyanobacteriota</taxon>
        <taxon>Cyanophyceae</taxon>
        <taxon>Synechococcales</taxon>
        <taxon>Prochlorococcaceae</taxon>
        <taxon>Parasynechococcus</taxon>
        <taxon>Parasynechococcus marenigrum</taxon>
    </lineage>
</organism>
<gene>
    <name evidence="3" type="ordered locus">SYNW0454</name>
</gene>
<dbReference type="STRING" id="84588.SYNW0454"/>
<evidence type="ECO:0000259" key="2">
    <source>
        <dbReference type="Pfam" id="PF00535"/>
    </source>
</evidence>
<dbReference type="InterPro" id="IPR029044">
    <property type="entry name" value="Nucleotide-diphossugar_trans"/>
</dbReference>
<dbReference type="SUPFAM" id="SSF53448">
    <property type="entry name" value="Nucleotide-diphospho-sugar transferases"/>
    <property type="match status" value="1"/>
</dbReference>
<keyword evidence="1" id="KW-0812">Transmembrane</keyword>
<reference evidence="3 4" key="1">
    <citation type="journal article" date="2003" name="Nature">
        <title>The genome of a motile marine Synechococcus.</title>
        <authorList>
            <person name="Palenik B."/>
            <person name="Brahamsha B."/>
            <person name="Larimer F."/>
            <person name="Land M."/>
            <person name="Hauser L."/>
            <person name="Chain P."/>
            <person name="Lamerdin J."/>
            <person name="Regala W."/>
            <person name="Allen E.A."/>
            <person name="McCarren J."/>
            <person name="Paulsen I."/>
            <person name="Dufresne A."/>
            <person name="Partensky F."/>
            <person name="Webb E."/>
            <person name="Waterbury J."/>
        </authorList>
    </citation>
    <scope>NUCLEOTIDE SEQUENCE [LARGE SCALE GENOMIC DNA]</scope>
    <source>
        <strain evidence="3 4">WH8102</strain>
    </source>
</reference>
<dbReference type="RefSeq" id="WP_011127328.1">
    <property type="nucleotide sequence ID" value="NC_005070.1"/>
</dbReference>
<evidence type="ECO:0000256" key="1">
    <source>
        <dbReference type="SAM" id="Phobius"/>
    </source>
</evidence>
<feature type="transmembrane region" description="Helical" evidence="1">
    <location>
        <begin position="256"/>
        <end position="274"/>
    </location>
</feature>
<dbReference type="Gene3D" id="3.90.550.10">
    <property type="entry name" value="Spore Coat Polysaccharide Biosynthesis Protein SpsA, Chain A"/>
    <property type="match status" value="1"/>
</dbReference>